<organism evidence="2 3">
    <name type="scientific">Venturia effusa</name>
    <dbReference type="NCBI Taxonomy" id="50376"/>
    <lineage>
        <taxon>Eukaryota</taxon>
        <taxon>Fungi</taxon>
        <taxon>Dikarya</taxon>
        <taxon>Ascomycota</taxon>
        <taxon>Pezizomycotina</taxon>
        <taxon>Dothideomycetes</taxon>
        <taxon>Pleosporomycetidae</taxon>
        <taxon>Venturiales</taxon>
        <taxon>Venturiaceae</taxon>
        <taxon>Venturia</taxon>
    </lineage>
</organism>
<name>A0A517LJI4_9PEZI</name>
<proteinExistence type="predicted"/>
<reference evidence="2 3" key="1">
    <citation type="submission" date="2019-07" db="EMBL/GenBank/DDBJ databases">
        <title>Finished genome of Venturia effusa.</title>
        <authorList>
            <person name="Young C.A."/>
            <person name="Cox M.P."/>
            <person name="Ganley A.R.D."/>
            <person name="David W.J."/>
        </authorList>
    </citation>
    <scope>NUCLEOTIDE SEQUENCE [LARGE SCALE GENOMIC DNA]</scope>
    <source>
        <strain evidence="3">albino</strain>
    </source>
</reference>
<protein>
    <submittedName>
        <fullName evidence="2">Uncharacterized protein</fullName>
    </submittedName>
</protein>
<accession>A0A517LJI4</accession>
<keyword evidence="3" id="KW-1185">Reference proteome</keyword>
<dbReference type="AlphaFoldDB" id="A0A517LJI4"/>
<sequence>MKALVLSLLVAAGVANAAVLERPVLKPVNADMPQWNFANESTPDAKADGSVGVLIEPDLVEGKGGKDGATVTKIKFGPYTVAPGQTLTRNLVGGLNGASVPCRDCYIVRSTEELEWNMLTTWLGCDAAWNGMSANVDTGAWLHHTEMSITGQKDYVCPNSFLINFGGNRIFAGGNERIPIRMNSHGKYGLDLGNGNLGGQVEIMSESTKPLTVYLTMLFEWVPKSTAAYRPAVHVWLDVTNCMPSDFPAKTGSYSKKSAEVAVKHDGELLFVYGHVHDGGTKVQLLNNGNVACTSKQIYANRRGGYVESTDTAVVIKEMQMPAGTHISDTGVCKGDFGKVKKGDKLQSIAYYDEAAHMQMKNRRGSLEPQMGIAQTYIGLNWAKEGSSAPA</sequence>
<evidence type="ECO:0000313" key="2">
    <source>
        <dbReference type="EMBL" id="QDS75804.1"/>
    </source>
</evidence>
<evidence type="ECO:0000313" key="3">
    <source>
        <dbReference type="Proteomes" id="UP000316270"/>
    </source>
</evidence>
<dbReference type="EMBL" id="CP042198">
    <property type="protein sequence ID" value="QDS75804.1"/>
    <property type="molecule type" value="Genomic_DNA"/>
</dbReference>
<keyword evidence="1" id="KW-0732">Signal</keyword>
<dbReference type="Proteomes" id="UP000316270">
    <property type="component" value="Chromosome 14"/>
</dbReference>
<feature type="signal peptide" evidence="1">
    <location>
        <begin position="1"/>
        <end position="17"/>
    </location>
</feature>
<dbReference type="OrthoDB" id="4142625at2759"/>
<gene>
    <name evidence="2" type="ORF">FKW77_000225</name>
</gene>
<feature type="chain" id="PRO_5022225618" evidence="1">
    <location>
        <begin position="18"/>
        <end position="391"/>
    </location>
</feature>
<evidence type="ECO:0000256" key="1">
    <source>
        <dbReference type="SAM" id="SignalP"/>
    </source>
</evidence>